<protein>
    <submittedName>
        <fullName evidence="1">Uncharacterized protein</fullName>
    </submittedName>
</protein>
<dbReference type="EMBL" id="BHXQ01000005">
    <property type="protein sequence ID" value="GCC52841.1"/>
    <property type="molecule type" value="Genomic_DNA"/>
</dbReference>
<dbReference type="Proteomes" id="UP000288227">
    <property type="component" value="Unassembled WGS sequence"/>
</dbReference>
<keyword evidence="2" id="KW-1185">Reference proteome</keyword>
<dbReference type="OrthoDB" id="9926843at2"/>
<proteinExistence type="predicted"/>
<accession>A0A401UD31</accession>
<evidence type="ECO:0000313" key="2">
    <source>
        <dbReference type="Proteomes" id="UP000288227"/>
    </source>
</evidence>
<evidence type="ECO:0000313" key="1">
    <source>
        <dbReference type="EMBL" id="GCC52841.1"/>
    </source>
</evidence>
<comment type="caution">
    <text evidence="1">The sequence shown here is derived from an EMBL/GenBank/DDBJ whole genome shotgun (WGS) entry which is preliminary data.</text>
</comment>
<dbReference type="RefSeq" id="WP_127123483.1">
    <property type="nucleotide sequence ID" value="NZ_BHXQ01000005.1"/>
</dbReference>
<gene>
    <name evidence="1" type="ORF">SanaruYs_30800</name>
</gene>
<name>A0A401UD31_9BACT</name>
<dbReference type="AlphaFoldDB" id="A0A401UD31"/>
<sequence length="218" mass="24570">MRNQFLLFVLLILFLSNCDERVEKNEIDTDKNIFTKSVGGLISPEVAERWVERKRSHTSGREQNFNVTADKLNALLDQVDNKLGVILHHAQGPNGEHHLFITPVKSDLQSWTNGSVLDAATNEFTDASQAKNWVLDYKEQHPGGPWSHFYGIDLFDEIRAIDGLSRVDIVPGETEEGQLPMLLYVWKESSTSNGKLQQEASVFDRGYVCPTVCPPAEE</sequence>
<reference evidence="1 2" key="1">
    <citation type="submission" date="2018-11" db="EMBL/GenBank/DDBJ databases">
        <title>Chryseotalea sanarue gen. nov., sp., nov., a member of the family Cytophagaceae, isolated from a brackish lake in Hamamatsu Japan.</title>
        <authorList>
            <person name="Maejima Y."/>
            <person name="Iino T."/>
            <person name="Muraguchi Y."/>
            <person name="Fukuda K."/>
            <person name="Ohkuma M."/>
            <person name="Moriuchi R."/>
            <person name="Dohra H."/>
            <person name="Kimbara K."/>
            <person name="Shintani M."/>
        </authorList>
    </citation>
    <scope>NUCLEOTIDE SEQUENCE [LARGE SCALE GENOMIC DNA]</scope>
    <source>
        <strain evidence="1 2">Ys</strain>
    </source>
</reference>
<organism evidence="1 2">
    <name type="scientific">Chryseotalea sanaruensis</name>
    <dbReference type="NCBI Taxonomy" id="2482724"/>
    <lineage>
        <taxon>Bacteria</taxon>
        <taxon>Pseudomonadati</taxon>
        <taxon>Bacteroidota</taxon>
        <taxon>Cytophagia</taxon>
        <taxon>Cytophagales</taxon>
        <taxon>Chryseotaleaceae</taxon>
        <taxon>Chryseotalea</taxon>
    </lineage>
</organism>